<keyword evidence="1 4" id="KW-0808">Transferase</keyword>
<dbReference type="EMBL" id="KF900531">
    <property type="protein sequence ID" value="AIE98286.1"/>
    <property type="molecule type" value="Genomic_DNA"/>
</dbReference>
<dbReference type="GO" id="GO:0050188">
    <property type="term" value="F:phosphoenolpyruvate mutase activity"/>
    <property type="evidence" value="ECO:0007669"/>
    <property type="project" value="UniProtKB-EC"/>
</dbReference>
<dbReference type="InterPro" id="IPR050065">
    <property type="entry name" value="GlmU-like"/>
</dbReference>
<dbReference type="Gene3D" id="3.90.550.10">
    <property type="entry name" value="Spore Coat Polysaccharide Biosynthesis Protein SpsA, Chain A"/>
    <property type="match status" value="1"/>
</dbReference>
<feature type="domain" description="MobA-like NTP transferase" evidence="3">
    <location>
        <begin position="3"/>
        <end position="114"/>
    </location>
</feature>
<sequence length="254" mass="28881">MRAIILAAGSGLRLGKHTKYIPKALLDINGKSILERQISLLRERGINEIFVVIGYQREQHILKNIEYIFNSRYSETEQLTSMMIARTKIFDDVLIIFGDIIFDSQTLQEVLASNDEIAIAIDLDWEKSYNERPDNPKSLADKVLINQKKILRISAKETSLDIKNQAVGEFLGIIKLSGNGSKTIIKKYEELEKSHVGKFHDADSLEKAKLVDILQELIDSKIEISPISIAGKWCEIDTPNDLERARKIFQNIDI</sequence>
<organism evidence="4">
    <name type="scientific">uncultured marine thaumarchaeote KM3_04_H11</name>
    <dbReference type="NCBI Taxonomy" id="1455968"/>
    <lineage>
        <taxon>Archaea</taxon>
        <taxon>Nitrososphaerota</taxon>
        <taxon>environmental samples</taxon>
    </lineage>
</organism>
<dbReference type="PANTHER" id="PTHR43584">
    <property type="entry name" value="NUCLEOTIDYL TRANSFERASE"/>
    <property type="match status" value="1"/>
</dbReference>
<dbReference type="Pfam" id="PF12804">
    <property type="entry name" value="NTP_transf_3"/>
    <property type="match status" value="1"/>
</dbReference>
<keyword evidence="2" id="KW-0548">Nucleotidyltransferase</keyword>
<evidence type="ECO:0000256" key="1">
    <source>
        <dbReference type="ARBA" id="ARBA00022679"/>
    </source>
</evidence>
<dbReference type="GO" id="GO:0016779">
    <property type="term" value="F:nucleotidyltransferase activity"/>
    <property type="evidence" value="ECO:0007669"/>
    <property type="project" value="UniProtKB-KW"/>
</dbReference>
<dbReference type="EC" id="5.4.2.9" evidence="4"/>
<dbReference type="AlphaFoldDB" id="A0A075G8I9"/>
<evidence type="ECO:0000313" key="4">
    <source>
        <dbReference type="EMBL" id="AIE98286.1"/>
    </source>
</evidence>
<evidence type="ECO:0000256" key="2">
    <source>
        <dbReference type="ARBA" id="ARBA00022695"/>
    </source>
</evidence>
<proteinExistence type="predicted"/>
<keyword evidence="4" id="KW-0413">Isomerase</keyword>
<name>A0A075G8I9_9ARCH</name>
<reference evidence="4" key="1">
    <citation type="journal article" date="2014" name="Genome Biol. Evol.">
        <title>Pangenome evidence for extensive interdomain horizontal transfer affecting lineage core and shell genes in uncultured planktonic thaumarchaeota and euryarchaeota.</title>
        <authorList>
            <person name="Deschamps P."/>
            <person name="Zivanovic Y."/>
            <person name="Moreira D."/>
            <person name="Rodriguez-Valera F."/>
            <person name="Lopez-Garcia P."/>
        </authorList>
    </citation>
    <scope>NUCLEOTIDE SEQUENCE</scope>
</reference>
<dbReference type="PANTHER" id="PTHR43584:SF8">
    <property type="entry name" value="N-ACETYLMURAMATE ALPHA-1-PHOSPHATE URIDYLYLTRANSFERASE"/>
    <property type="match status" value="1"/>
</dbReference>
<protein>
    <submittedName>
        <fullName evidence="4">Sugar nucleotidyltransferase-like protein</fullName>
        <ecNumber evidence="4">5.4.2.9</ecNumber>
    </submittedName>
</protein>
<accession>A0A075G8I9</accession>
<dbReference type="SUPFAM" id="SSF53448">
    <property type="entry name" value="Nucleotide-diphospho-sugar transferases"/>
    <property type="match status" value="1"/>
</dbReference>
<evidence type="ECO:0000259" key="3">
    <source>
        <dbReference type="Pfam" id="PF12804"/>
    </source>
</evidence>
<dbReference type="InterPro" id="IPR025877">
    <property type="entry name" value="MobA-like_NTP_Trfase"/>
</dbReference>
<dbReference type="InterPro" id="IPR029044">
    <property type="entry name" value="Nucleotide-diphossugar_trans"/>
</dbReference>
<dbReference type="CDD" id="cd02523">
    <property type="entry name" value="PC_cytidylyltransferase"/>
    <property type="match status" value="1"/>
</dbReference>